<dbReference type="AlphaFoldDB" id="A0A7W4W6K4"/>
<evidence type="ECO:0000256" key="11">
    <source>
        <dbReference type="HAMAP-Rule" id="MF_01808"/>
    </source>
</evidence>
<dbReference type="InterPro" id="IPR023009">
    <property type="entry name" value="Tyrosine_recombinase_XerC/XerD"/>
</dbReference>
<dbReference type="PROSITE" id="PS51900">
    <property type="entry name" value="CB"/>
    <property type="match status" value="1"/>
</dbReference>
<feature type="active site" evidence="11">
    <location>
        <position position="171"/>
    </location>
</feature>
<comment type="similarity">
    <text evidence="2 11">Belongs to the 'phage' integrase family. XerC subfamily.</text>
</comment>
<evidence type="ECO:0000256" key="4">
    <source>
        <dbReference type="ARBA" id="ARBA00022490"/>
    </source>
</evidence>
<dbReference type="InterPro" id="IPR011931">
    <property type="entry name" value="Recomb_XerC"/>
</dbReference>
<keyword evidence="4 11" id="KW-0963">Cytoplasm</keyword>
<dbReference type="InterPro" id="IPR004107">
    <property type="entry name" value="Integrase_SAM-like_N"/>
</dbReference>
<dbReference type="GO" id="GO:0003677">
    <property type="term" value="F:DNA binding"/>
    <property type="evidence" value="ECO:0007669"/>
    <property type="project" value="UniProtKB-UniRule"/>
</dbReference>
<proteinExistence type="inferred from homology"/>
<evidence type="ECO:0000256" key="1">
    <source>
        <dbReference type="ARBA" id="ARBA00004496"/>
    </source>
</evidence>
<organism evidence="14 15">
    <name type="scientific">Litorivivens lipolytica</name>
    <dbReference type="NCBI Taxonomy" id="1524264"/>
    <lineage>
        <taxon>Bacteria</taxon>
        <taxon>Pseudomonadati</taxon>
        <taxon>Pseudomonadota</taxon>
        <taxon>Gammaproteobacteria</taxon>
        <taxon>Litorivivens</taxon>
    </lineage>
</organism>
<dbReference type="Pfam" id="PF02899">
    <property type="entry name" value="Phage_int_SAM_1"/>
    <property type="match status" value="1"/>
</dbReference>
<evidence type="ECO:0000256" key="10">
    <source>
        <dbReference type="ARBA" id="ARBA00023306"/>
    </source>
</evidence>
<feature type="active site" evidence="11">
    <location>
        <position position="147"/>
    </location>
</feature>
<dbReference type="GO" id="GO:0005737">
    <property type="term" value="C:cytoplasm"/>
    <property type="evidence" value="ECO:0007669"/>
    <property type="project" value="UniProtKB-SubCell"/>
</dbReference>
<evidence type="ECO:0000256" key="6">
    <source>
        <dbReference type="ARBA" id="ARBA00022829"/>
    </source>
</evidence>
<dbReference type="NCBIfam" id="TIGR02224">
    <property type="entry name" value="recomb_XerC"/>
    <property type="match status" value="1"/>
</dbReference>
<dbReference type="Proteomes" id="UP000537130">
    <property type="component" value="Unassembled WGS sequence"/>
</dbReference>
<dbReference type="PANTHER" id="PTHR30349">
    <property type="entry name" value="PHAGE INTEGRASE-RELATED"/>
    <property type="match status" value="1"/>
</dbReference>
<evidence type="ECO:0000259" key="12">
    <source>
        <dbReference type="PROSITE" id="PS51898"/>
    </source>
</evidence>
<evidence type="ECO:0000256" key="7">
    <source>
        <dbReference type="ARBA" id="ARBA00022908"/>
    </source>
</evidence>
<protein>
    <recommendedName>
        <fullName evidence="3 11">Tyrosine recombinase XerC</fullName>
    </recommendedName>
</protein>
<dbReference type="SUPFAM" id="SSF56349">
    <property type="entry name" value="DNA breaking-rejoining enzymes"/>
    <property type="match status" value="1"/>
</dbReference>
<dbReference type="InterPro" id="IPR013762">
    <property type="entry name" value="Integrase-like_cat_sf"/>
</dbReference>
<dbReference type="PANTHER" id="PTHR30349:SF81">
    <property type="entry name" value="TYROSINE RECOMBINASE XERC"/>
    <property type="match status" value="1"/>
</dbReference>
<evidence type="ECO:0000313" key="14">
    <source>
        <dbReference type="EMBL" id="MBB3048428.1"/>
    </source>
</evidence>
<evidence type="ECO:0000256" key="8">
    <source>
        <dbReference type="ARBA" id="ARBA00023125"/>
    </source>
</evidence>
<feature type="active site" evidence="11">
    <location>
        <position position="241"/>
    </location>
</feature>
<comment type="subunit">
    <text evidence="11">Forms a cyclic heterotetrameric complex composed of two molecules of XerC and two molecules of XerD.</text>
</comment>
<keyword evidence="10 11" id="KW-0131">Cell cycle</keyword>
<comment type="function">
    <text evidence="11">Site-specific tyrosine recombinase, which acts by catalyzing the cutting and rejoining of the recombining DNA molecules. The XerC-XerD complex is essential to convert dimers of the bacterial chromosome into monomers to permit their segregation at cell division. It also contributes to the segregational stability of plasmids.</text>
</comment>
<evidence type="ECO:0000259" key="13">
    <source>
        <dbReference type="PROSITE" id="PS51900"/>
    </source>
</evidence>
<dbReference type="InterPro" id="IPR002104">
    <property type="entry name" value="Integrase_catalytic"/>
</dbReference>
<feature type="active site" evidence="11">
    <location>
        <position position="267"/>
    </location>
</feature>
<dbReference type="NCBIfam" id="NF040815">
    <property type="entry name" value="recomb_XerA_Arch"/>
    <property type="match status" value="1"/>
</dbReference>
<feature type="domain" description="Core-binding (CB)" evidence="13">
    <location>
        <begin position="1"/>
        <end position="87"/>
    </location>
</feature>
<keyword evidence="6 11" id="KW-0159">Chromosome partition</keyword>
<evidence type="ECO:0000313" key="15">
    <source>
        <dbReference type="Proteomes" id="UP000537130"/>
    </source>
</evidence>
<dbReference type="PROSITE" id="PS51898">
    <property type="entry name" value="TYR_RECOMBINASE"/>
    <property type="match status" value="1"/>
</dbReference>
<evidence type="ECO:0000256" key="2">
    <source>
        <dbReference type="ARBA" id="ARBA00006657"/>
    </source>
</evidence>
<evidence type="ECO:0000256" key="9">
    <source>
        <dbReference type="ARBA" id="ARBA00023172"/>
    </source>
</evidence>
<dbReference type="Pfam" id="PF00589">
    <property type="entry name" value="Phage_integrase"/>
    <property type="match status" value="1"/>
</dbReference>
<feature type="active site" description="O-(3'-phospho-DNA)-tyrosine intermediate" evidence="11">
    <location>
        <position position="276"/>
    </location>
</feature>
<dbReference type="GO" id="GO:0006313">
    <property type="term" value="P:DNA transposition"/>
    <property type="evidence" value="ECO:0007669"/>
    <property type="project" value="UniProtKB-UniRule"/>
</dbReference>
<dbReference type="InterPro" id="IPR050090">
    <property type="entry name" value="Tyrosine_recombinase_XerCD"/>
</dbReference>
<sequence length="305" mass="34625">MHLAASVSEFLDYLQSARRLSPHTVSGYRRDLTQFLDFCEQQHFRRPNDIDMAAVRHFVSQRRAGGTGGRSLQRQLSALRTWFNYLVKTGVCENNPATGIQAPKAPKRLPKALSPEDMEQMLASPDDDWHSQRDQAIAELFYSSGLRLSELVSLNSDDIQFQSALVTVTGKGSKTRTVPIGRLALQALKQWLKVRPLHCKDRSEPALFISQRGQRLSTRSIQLRLKNMAQKQGIYQPVHPHMLRHSFASHLLESSSDLRAVQELLGHANLSTTQVYTHLDFQHLSKVYDKAHPRAARRKKEPSAE</sequence>
<comment type="caution">
    <text evidence="14">The sequence shown here is derived from an EMBL/GenBank/DDBJ whole genome shotgun (WGS) entry which is preliminary data.</text>
</comment>
<dbReference type="InterPro" id="IPR044068">
    <property type="entry name" value="CB"/>
</dbReference>
<dbReference type="GO" id="GO:0009037">
    <property type="term" value="F:tyrosine-based site-specific recombinase activity"/>
    <property type="evidence" value="ECO:0007669"/>
    <property type="project" value="UniProtKB-UniRule"/>
</dbReference>
<keyword evidence="9 11" id="KW-0233">DNA recombination</keyword>
<reference evidence="14 15" key="1">
    <citation type="submission" date="2020-08" db="EMBL/GenBank/DDBJ databases">
        <title>Genomic Encyclopedia of Type Strains, Phase III (KMG-III): the genomes of soil and plant-associated and newly described type strains.</title>
        <authorList>
            <person name="Whitman W."/>
        </authorList>
    </citation>
    <scope>NUCLEOTIDE SEQUENCE [LARGE SCALE GENOMIC DNA]</scope>
    <source>
        <strain evidence="14 15">CECT 8654</strain>
    </source>
</reference>
<dbReference type="GO" id="GO:0007059">
    <property type="term" value="P:chromosome segregation"/>
    <property type="evidence" value="ECO:0007669"/>
    <property type="project" value="UniProtKB-UniRule"/>
</dbReference>
<dbReference type="HAMAP" id="MF_01808">
    <property type="entry name" value="Recomb_XerC_XerD"/>
    <property type="match status" value="1"/>
</dbReference>
<dbReference type="InterPro" id="IPR010998">
    <property type="entry name" value="Integrase_recombinase_N"/>
</dbReference>
<dbReference type="GO" id="GO:0051301">
    <property type="term" value="P:cell division"/>
    <property type="evidence" value="ECO:0007669"/>
    <property type="project" value="UniProtKB-UniRule"/>
</dbReference>
<keyword evidence="7 11" id="KW-0229">DNA integration</keyword>
<feature type="active site" evidence="11">
    <location>
        <position position="244"/>
    </location>
</feature>
<evidence type="ECO:0000256" key="3">
    <source>
        <dbReference type="ARBA" id="ARBA00015804"/>
    </source>
</evidence>
<gene>
    <name evidence="11" type="primary">xerC</name>
    <name evidence="14" type="ORF">FHR99_002702</name>
</gene>
<dbReference type="EMBL" id="JACHWY010000003">
    <property type="protein sequence ID" value="MBB3048428.1"/>
    <property type="molecule type" value="Genomic_DNA"/>
</dbReference>
<name>A0A7W4W6K4_9GAMM</name>
<dbReference type="CDD" id="cd00798">
    <property type="entry name" value="INT_XerDC_C"/>
    <property type="match status" value="1"/>
</dbReference>
<accession>A0A7W4W6K4</accession>
<comment type="subcellular location">
    <subcellularLocation>
        <location evidence="1 11">Cytoplasm</location>
    </subcellularLocation>
</comment>
<keyword evidence="5 11" id="KW-0132">Cell division</keyword>
<dbReference type="NCBIfam" id="NF001399">
    <property type="entry name" value="PRK00283.1"/>
    <property type="match status" value="1"/>
</dbReference>
<evidence type="ECO:0000256" key="5">
    <source>
        <dbReference type="ARBA" id="ARBA00022618"/>
    </source>
</evidence>
<dbReference type="Gene3D" id="1.10.150.130">
    <property type="match status" value="1"/>
</dbReference>
<keyword evidence="15" id="KW-1185">Reference proteome</keyword>
<dbReference type="Gene3D" id="1.10.443.10">
    <property type="entry name" value="Intergrase catalytic core"/>
    <property type="match status" value="1"/>
</dbReference>
<feature type="domain" description="Tyr recombinase" evidence="12">
    <location>
        <begin position="108"/>
        <end position="289"/>
    </location>
</feature>
<dbReference type="InterPro" id="IPR011010">
    <property type="entry name" value="DNA_brk_join_enz"/>
</dbReference>
<dbReference type="RefSeq" id="WP_183411211.1">
    <property type="nucleotide sequence ID" value="NZ_JACHWY010000003.1"/>
</dbReference>
<keyword evidence="8 11" id="KW-0238">DNA-binding</keyword>